<dbReference type="InterPro" id="IPR030960">
    <property type="entry name" value="DHQS/DOIS_N"/>
</dbReference>
<keyword evidence="9" id="KW-0170">Cobalt</keyword>
<keyword evidence="9" id="KW-0547">Nucleotide-binding</keyword>
<dbReference type="EMBL" id="CP061274">
    <property type="protein sequence ID" value="QOD42779.1"/>
    <property type="molecule type" value="Genomic_DNA"/>
</dbReference>
<evidence type="ECO:0000313" key="13">
    <source>
        <dbReference type="EMBL" id="QOD42779.1"/>
    </source>
</evidence>
<feature type="compositionally biased region" description="Low complexity" evidence="10">
    <location>
        <begin position="14"/>
        <end position="31"/>
    </location>
</feature>
<evidence type="ECO:0000256" key="9">
    <source>
        <dbReference type="HAMAP-Rule" id="MF_00110"/>
    </source>
</evidence>
<feature type="binding site" evidence="9">
    <location>
        <position position="212"/>
    </location>
    <ligand>
        <name>Zn(2+)</name>
        <dbReference type="ChEBI" id="CHEBI:29105"/>
    </ligand>
</feature>
<dbReference type="GO" id="GO:0046872">
    <property type="term" value="F:metal ion binding"/>
    <property type="evidence" value="ECO:0007669"/>
    <property type="project" value="UniProtKB-KW"/>
</dbReference>
<keyword evidence="14" id="KW-1185">Reference proteome</keyword>
<dbReference type="InterPro" id="IPR056179">
    <property type="entry name" value="DHQS_C"/>
</dbReference>
<comment type="cofactor">
    <cofactor evidence="2 9">
        <name>NAD(+)</name>
        <dbReference type="ChEBI" id="CHEBI:57540"/>
    </cofactor>
</comment>
<feature type="binding site" evidence="9">
    <location>
        <begin position="157"/>
        <end position="158"/>
    </location>
    <ligand>
        <name>NAD(+)</name>
        <dbReference type="ChEBI" id="CHEBI:57540"/>
    </ligand>
</feature>
<feature type="binding site" evidence="9">
    <location>
        <position position="291"/>
    </location>
    <ligand>
        <name>Zn(2+)</name>
        <dbReference type="ChEBI" id="CHEBI:29105"/>
    </ligand>
</feature>
<dbReference type="GO" id="GO:0009073">
    <property type="term" value="P:aromatic amino acid family biosynthetic process"/>
    <property type="evidence" value="ECO:0007669"/>
    <property type="project" value="UniProtKB-KW"/>
</dbReference>
<evidence type="ECO:0000256" key="10">
    <source>
        <dbReference type="SAM" id="MobiDB-lite"/>
    </source>
</evidence>
<gene>
    <name evidence="9" type="primary">aroB</name>
    <name evidence="13" type="ORF">H9X71_09025</name>
</gene>
<dbReference type="UniPathway" id="UPA00053">
    <property type="reaction ID" value="UER00085"/>
</dbReference>
<feature type="binding site" evidence="9">
    <location>
        <begin position="133"/>
        <end position="137"/>
    </location>
    <ligand>
        <name>NAD(+)</name>
        <dbReference type="ChEBI" id="CHEBI:57540"/>
    </ligand>
</feature>
<proteinExistence type="inferred from homology"/>
<sequence>MTDAHPTDTDTDTDTAAPAPDAGEPAVAEPDAPTVIRVSGTSGYDVTVGRGLIQGVGGLLGPRVRKVLIVHAPALAEEASRLRERLQGDVEVYLAEVPDAEGAKRVEVAAFCWKIMGTTDFTRSDAVITLGGGATTDLGGFVAATWLRGVMLIQVPTTVLAMVDAAVGGKTGINTSEGKNLVGAFYAPTAVVVDLDLLATLPREEIVTGFAEIVKAGFIAVPEILDVIERDVARVTDTTSPEFRHVVELAIAMKAEVVGEDFTENGRREILNYGHTLGHAIEHAERYRWRHGAAVAVGMVFAAELSRLTRSLSDEAVDRHRRILDSLDLPTSYPVGRWPTLVASMKRDKKARGDMMRFIVLDGVGRASVLNGPEEALLFAAYQEIGS</sequence>
<dbReference type="NCBIfam" id="TIGR01357">
    <property type="entry name" value="aroB"/>
    <property type="match status" value="1"/>
</dbReference>
<dbReference type="Pfam" id="PF01761">
    <property type="entry name" value="DHQ_synthase"/>
    <property type="match status" value="1"/>
</dbReference>
<evidence type="ECO:0000259" key="12">
    <source>
        <dbReference type="Pfam" id="PF24621"/>
    </source>
</evidence>
<comment type="catalytic activity">
    <reaction evidence="1 9">
        <text>7-phospho-2-dehydro-3-deoxy-D-arabino-heptonate = 3-dehydroquinate + phosphate</text>
        <dbReference type="Rhea" id="RHEA:21968"/>
        <dbReference type="ChEBI" id="CHEBI:32364"/>
        <dbReference type="ChEBI" id="CHEBI:43474"/>
        <dbReference type="ChEBI" id="CHEBI:58394"/>
        <dbReference type="EC" id="4.2.3.4"/>
    </reaction>
</comment>
<dbReference type="Gene3D" id="1.20.1090.10">
    <property type="entry name" value="Dehydroquinate synthase-like - alpha domain"/>
    <property type="match status" value="1"/>
</dbReference>
<evidence type="ECO:0000256" key="3">
    <source>
        <dbReference type="ARBA" id="ARBA00004661"/>
    </source>
</evidence>
<dbReference type="InterPro" id="IPR016037">
    <property type="entry name" value="DHQ_synth_AroB"/>
</dbReference>
<name>A0A7L7YZA8_9MICO</name>
<evidence type="ECO:0000256" key="7">
    <source>
        <dbReference type="ARBA" id="ARBA00023141"/>
    </source>
</evidence>
<dbReference type="GO" id="GO:0005737">
    <property type="term" value="C:cytoplasm"/>
    <property type="evidence" value="ECO:0007669"/>
    <property type="project" value="UniProtKB-SubCell"/>
</dbReference>
<evidence type="ECO:0000256" key="2">
    <source>
        <dbReference type="ARBA" id="ARBA00001911"/>
    </source>
</evidence>
<feature type="binding site" evidence="9">
    <location>
        <position position="275"/>
    </location>
    <ligand>
        <name>Zn(2+)</name>
        <dbReference type="ChEBI" id="CHEBI:29105"/>
    </ligand>
</feature>
<dbReference type="SUPFAM" id="SSF56796">
    <property type="entry name" value="Dehydroquinate synthase-like"/>
    <property type="match status" value="1"/>
</dbReference>
<keyword evidence="9" id="KW-0479">Metal-binding</keyword>
<feature type="domain" description="3-dehydroquinate synthase N-terminal" evidence="11">
    <location>
        <begin position="96"/>
        <end position="206"/>
    </location>
</feature>
<keyword evidence="8 9" id="KW-0456">Lyase</keyword>
<evidence type="ECO:0000256" key="1">
    <source>
        <dbReference type="ARBA" id="ARBA00001393"/>
    </source>
</evidence>
<feature type="binding site" evidence="9">
    <location>
        <position position="170"/>
    </location>
    <ligand>
        <name>NAD(+)</name>
        <dbReference type="ChEBI" id="CHEBI:57540"/>
    </ligand>
</feature>
<accession>A0A7L7YZA8</accession>
<evidence type="ECO:0000256" key="6">
    <source>
        <dbReference type="ARBA" id="ARBA00023027"/>
    </source>
</evidence>
<dbReference type="PANTHER" id="PTHR43622">
    <property type="entry name" value="3-DEHYDROQUINATE SYNTHASE"/>
    <property type="match status" value="1"/>
</dbReference>
<evidence type="ECO:0000256" key="4">
    <source>
        <dbReference type="ARBA" id="ARBA00013031"/>
    </source>
</evidence>
<dbReference type="InterPro" id="IPR050071">
    <property type="entry name" value="Dehydroquinate_synthase"/>
</dbReference>
<dbReference type="KEGG" id="czh:H9X71_09025"/>
<evidence type="ECO:0000256" key="5">
    <source>
        <dbReference type="ARBA" id="ARBA00022605"/>
    </source>
</evidence>
<evidence type="ECO:0000256" key="8">
    <source>
        <dbReference type="ARBA" id="ARBA00023239"/>
    </source>
</evidence>
<dbReference type="AlphaFoldDB" id="A0A7L7YZA8"/>
<feature type="region of interest" description="Disordered" evidence="10">
    <location>
        <begin position="1"/>
        <end position="31"/>
    </location>
</feature>
<reference evidence="13 14" key="1">
    <citation type="submission" date="2020-08" db="EMBL/GenBank/DDBJ databases">
        <title>Description of Clavibacter zhangzhiyonge sp. nov., a phytopathogenic actinobacterium isolated from barley seeds, causing leaf brown spot and decline.</title>
        <authorList>
            <person name="Tian Q."/>
            <person name="Chuan J."/>
            <person name="Zhao W."/>
            <person name="Li X."/>
        </authorList>
    </citation>
    <scope>NUCLEOTIDE SEQUENCE [LARGE SCALE GENOMIC DNA]</scope>
    <source>
        <strain evidence="13 14">DM1</strain>
    </source>
</reference>
<dbReference type="Pfam" id="PF24621">
    <property type="entry name" value="DHQS_C"/>
    <property type="match status" value="1"/>
</dbReference>
<comment type="similarity">
    <text evidence="9">Belongs to the sugar phosphate cyclases superfamily. Dehydroquinate synthase family.</text>
</comment>
<dbReference type="GO" id="GO:0008652">
    <property type="term" value="P:amino acid biosynthetic process"/>
    <property type="evidence" value="ECO:0007669"/>
    <property type="project" value="UniProtKB-KW"/>
</dbReference>
<dbReference type="PANTHER" id="PTHR43622:SF7">
    <property type="entry name" value="3-DEHYDROQUINATE SYNTHASE, CHLOROPLASTIC"/>
    <property type="match status" value="1"/>
</dbReference>
<dbReference type="CDD" id="cd08195">
    <property type="entry name" value="DHQS"/>
    <property type="match status" value="1"/>
</dbReference>
<dbReference type="GO" id="GO:0009423">
    <property type="term" value="P:chorismate biosynthetic process"/>
    <property type="evidence" value="ECO:0007669"/>
    <property type="project" value="UniProtKB-UniRule"/>
</dbReference>
<dbReference type="GO" id="GO:0003856">
    <property type="term" value="F:3-dehydroquinate synthase activity"/>
    <property type="evidence" value="ECO:0007669"/>
    <property type="project" value="UniProtKB-UniRule"/>
</dbReference>
<evidence type="ECO:0000259" key="11">
    <source>
        <dbReference type="Pfam" id="PF01761"/>
    </source>
</evidence>
<feature type="domain" description="3-dehydroquinate synthase C-terminal" evidence="12">
    <location>
        <begin position="209"/>
        <end position="351"/>
    </location>
</feature>
<keyword evidence="9" id="KW-0862">Zinc</keyword>
<keyword evidence="5 9" id="KW-0028">Amino-acid biosynthesis</keyword>
<protein>
    <recommendedName>
        <fullName evidence="4 9">3-dehydroquinate synthase</fullName>
        <shortName evidence="9">DHQS</shortName>
        <ecNumber evidence="4 9">4.2.3.4</ecNumber>
    </recommendedName>
</protein>
<dbReference type="Proteomes" id="UP000516660">
    <property type="component" value="Chromosome"/>
</dbReference>
<dbReference type="HAMAP" id="MF_00110">
    <property type="entry name" value="DHQ_synthase"/>
    <property type="match status" value="1"/>
</dbReference>
<comment type="caution">
    <text evidence="9">Lacks conserved residue(s) required for the propagation of feature annotation.</text>
</comment>
<dbReference type="RefSeq" id="WP_191146794.1">
    <property type="nucleotide sequence ID" value="NZ_CP061274.1"/>
</dbReference>
<organism evidence="13 14">
    <name type="scientific">Clavibacter zhangzhiyongii</name>
    <dbReference type="NCBI Taxonomy" id="2768071"/>
    <lineage>
        <taxon>Bacteria</taxon>
        <taxon>Bacillati</taxon>
        <taxon>Actinomycetota</taxon>
        <taxon>Actinomycetes</taxon>
        <taxon>Micrococcales</taxon>
        <taxon>Microbacteriaceae</taxon>
        <taxon>Clavibacter</taxon>
    </lineage>
</organism>
<evidence type="ECO:0000313" key="14">
    <source>
        <dbReference type="Proteomes" id="UP000516660"/>
    </source>
</evidence>
<keyword evidence="7 9" id="KW-0057">Aromatic amino acid biosynthesis</keyword>
<comment type="subcellular location">
    <subcellularLocation>
        <location evidence="9">Cytoplasm</location>
    </subcellularLocation>
</comment>
<keyword evidence="6 9" id="KW-0520">NAD</keyword>
<comment type="function">
    <text evidence="9">Catalyzes the conversion of 3-deoxy-D-arabino-heptulosonate 7-phosphate (DAHP) to dehydroquinate (DHQ).</text>
</comment>
<dbReference type="Gene3D" id="3.40.50.1970">
    <property type="match status" value="1"/>
</dbReference>
<comment type="cofactor">
    <cofactor evidence="9">
        <name>Co(2+)</name>
        <dbReference type="ChEBI" id="CHEBI:48828"/>
    </cofactor>
    <cofactor evidence="9">
        <name>Zn(2+)</name>
        <dbReference type="ChEBI" id="CHEBI:29105"/>
    </cofactor>
    <text evidence="9">Binds 1 divalent metal cation per subunit. Can use either Co(2+) or Zn(2+).</text>
</comment>
<feature type="binding site" evidence="9">
    <location>
        <position position="179"/>
    </location>
    <ligand>
        <name>NAD(+)</name>
        <dbReference type="ChEBI" id="CHEBI:57540"/>
    </ligand>
</feature>
<feature type="binding site" evidence="9">
    <location>
        <begin position="99"/>
        <end position="104"/>
    </location>
    <ligand>
        <name>NAD(+)</name>
        <dbReference type="ChEBI" id="CHEBI:57540"/>
    </ligand>
</feature>
<keyword evidence="9" id="KW-0963">Cytoplasm</keyword>
<dbReference type="GO" id="GO:0000166">
    <property type="term" value="F:nucleotide binding"/>
    <property type="evidence" value="ECO:0007669"/>
    <property type="project" value="UniProtKB-KW"/>
</dbReference>
<dbReference type="EC" id="4.2.3.4" evidence="4 9"/>
<comment type="pathway">
    <text evidence="3 9">Metabolic intermediate biosynthesis; chorismate biosynthesis; chorismate from D-erythrose 4-phosphate and phosphoenolpyruvate: step 2/7.</text>
</comment>